<dbReference type="Proteomes" id="UP001521222">
    <property type="component" value="Unassembled WGS sequence"/>
</dbReference>
<evidence type="ECO:0000256" key="3">
    <source>
        <dbReference type="ARBA" id="ARBA00012922"/>
    </source>
</evidence>
<dbReference type="EMBL" id="JAKIXB020000003">
    <property type="protein sequence ID" value="KAL1609794.1"/>
    <property type="molecule type" value="Genomic_DNA"/>
</dbReference>
<comment type="similarity">
    <text evidence="2">Belongs to the amidase family.</text>
</comment>
<dbReference type="Gene3D" id="3.90.1300.10">
    <property type="entry name" value="Amidase signature (AS) domain"/>
    <property type="match status" value="1"/>
</dbReference>
<dbReference type="Pfam" id="PF01425">
    <property type="entry name" value="Amidase"/>
    <property type="match status" value="1"/>
</dbReference>
<proteinExistence type="inferred from homology"/>
<comment type="catalytic activity">
    <reaction evidence="1">
        <text>a monocarboxylic acid amide + H2O = a monocarboxylate + NH4(+)</text>
        <dbReference type="Rhea" id="RHEA:12020"/>
        <dbReference type="ChEBI" id="CHEBI:15377"/>
        <dbReference type="ChEBI" id="CHEBI:28938"/>
        <dbReference type="ChEBI" id="CHEBI:35757"/>
        <dbReference type="ChEBI" id="CHEBI:83628"/>
        <dbReference type="EC" id="3.5.1.4"/>
    </reaction>
</comment>
<organism evidence="6 7">
    <name type="scientific">Nothophoma quercina</name>
    <dbReference type="NCBI Taxonomy" id="749835"/>
    <lineage>
        <taxon>Eukaryota</taxon>
        <taxon>Fungi</taxon>
        <taxon>Dikarya</taxon>
        <taxon>Ascomycota</taxon>
        <taxon>Pezizomycotina</taxon>
        <taxon>Dothideomycetes</taxon>
        <taxon>Pleosporomycetidae</taxon>
        <taxon>Pleosporales</taxon>
        <taxon>Pleosporineae</taxon>
        <taxon>Didymellaceae</taxon>
        <taxon>Nothophoma</taxon>
    </lineage>
</organism>
<dbReference type="SUPFAM" id="SSF75304">
    <property type="entry name" value="Amidase signature (AS) enzymes"/>
    <property type="match status" value="1"/>
</dbReference>
<protein>
    <recommendedName>
        <fullName evidence="3">amidase</fullName>
        <ecNumber evidence="3">3.5.1.4</ecNumber>
    </recommendedName>
</protein>
<keyword evidence="7" id="KW-1185">Reference proteome</keyword>
<evidence type="ECO:0000256" key="2">
    <source>
        <dbReference type="ARBA" id="ARBA00009199"/>
    </source>
</evidence>
<name>A0ABR3S0C0_9PLEO</name>
<feature type="domain" description="Amidase" evidence="5">
    <location>
        <begin position="81"/>
        <end position="541"/>
    </location>
</feature>
<dbReference type="PIRSF" id="PIRSF001221">
    <property type="entry name" value="Amidase_fungi"/>
    <property type="match status" value="1"/>
</dbReference>
<dbReference type="PANTHER" id="PTHR46072:SF9">
    <property type="entry name" value="ACETAMIDASE"/>
    <property type="match status" value="1"/>
</dbReference>
<evidence type="ECO:0000256" key="4">
    <source>
        <dbReference type="ARBA" id="ARBA00022801"/>
    </source>
</evidence>
<dbReference type="PROSITE" id="PS00571">
    <property type="entry name" value="AMIDASES"/>
    <property type="match status" value="1"/>
</dbReference>
<dbReference type="EC" id="3.5.1.4" evidence="3"/>
<dbReference type="InterPro" id="IPR023631">
    <property type="entry name" value="Amidase_dom"/>
</dbReference>
<evidence type="ECO:0000313" key="7">
    <source>
        <dbReference type="Proteomes" id="UP001521222"/>
    </source>
</evidence>
<dbReference type="InterPro" id="IPR036928">
    <property type="entry name" value="AS_sf"/>
</dbReference>
<evidence type="ECO:0000259" key="5">
    <source>
        <dbReference type="Pfam" id="PF01425"/>
    </source>
</evidence>
<comment type="caution">
    <text evidence="6">The sequence shown here is derived from an EMBL/GenBank/DDBJ whole genome shotgun (WGS) entry which is preliminary data.</text>
</comment>
<sequence length="555" mass="60716">MELSTNSLQTWQQKAEDKRHRILSQVPSDFLHADLIYTLDDPSSVQDAPLKYLSPLELEITRLDAPAIVAAVAQKKYTAVEVLNAFTHRATIGHQLLNCCLDIPYHAALSRAKELDDYFGRTRKTVGPLHGLPISVKDQCRMIGTETTCGFIFPLEKTDTEDAIIVKLLQDAGAIIFAKTNLSMGCMWGESMNNILPDRTCNPFNRTFSCGGSSGGEGALVGFHGSPIGIGTDLGGSIRSPSAYQGLFGLRPTSGRIPYYRMLNSMEGQQTVLSVAGPMATSVEAVELFMKTIVQSQPWLQDPGCIPLPWNQANVDSVTSNGKLRIGVFDWDGVCFPQPPIRNAMKKAVVALEAAGHELVPWKMDTLRAVELILRVFRSDAAGDIYRKCALSGEPPMTTACERDGPSVSLLEDRDLAMEVLDFRAAMLRQWNDAGIDAYISPVNPAVAPRHGDYSKVRYFAYTAVANVLDLPACTLPMGFVDPTADQADDVSLTRDTAGNVLPVPTCERDEIIRRKYDAEVYAGMPVTVQVVGRRFEDEKVIGIVKTISNLLGSK</sequence>
<evidence type="ECO:0000256" key="1">
    <source>
        <dbReference type="ARBA" id="ARBA00001311"/>
    </source>
</evidence>
<dbReference type="InterPro" id="IPR020556">
    <property type="entry name" value="Amidase_CS"/>
</dbReference>
<evidence type="ECO:0000313" key="6">
    <source>
        <dbReference type="EMBL" id="KAL1609794.1"/>
    </source>
</evidence>
<keyword evidence="4" id="KW-0378">Hydrolase</keyword>
<gene>
    <name evidence="6" type="primary">AMD2</name>
    <name evidence="6" type="ORF">SLS59_001305</name>
</gene>
<accession>A0ABR3S0C0</accession>
<dbReference type="PANTHER" id="PTHR46072">
    <property type="entry name" value="AMIDASE-RELATED-RELATED"/>
    <property type="match status" value="1"/>
</dbReference>
<reference evidence="6 7" key="1">
    <citation type="submission" date="2024-02" db="EMBL/GenBank/DDBJ databases">
        <title>De novo assembly and annotation of 12 fungi associated with fruit tree decline syndrome in Ontario, Canada.</title>
        <authorList>
            <person name="Sulman M."/>
            <person name="Ellouze W."/>
            <person name="Ilyukhin E."/>
        </authorList>
    </citation>
    <scope>NUCLEOTIDE SEQUENCE [LARGE SCALE GENOMIC DNA]</scope>
    <source>
        <strain evidence="6 7">M97-236</strain>
    </source>
</reference>